<comment type="caution">
    <text evidence="2">The sequence shown here is derived from an EMBL/GenBank/DDBJ whole genome shotgun (WGS) entry which is preliminary data.</text>
</comment>
<keyword evidence="3" id="KW-1185">Reference proteome</keyword>
<name>A0A4R2GJ26_9BACT</name>
<evidence type="ECO:0000313" key="3">
    <source>
        <dbReference type="Proteomes" id="UP000295221"/>
    </source>
</evidence>
<protein>
    <submittedName>
        <fullName evidence="2">Uncharacterized protein</fullName>
    </submittedName>
</protein>
<proteinExistence type="predicted"/>
<feature type="compositionally biased region" description="Acidic residues" evidence="1">
    <location>
        <begin position="41"/>
        <end position="72"/>
    </location>
</feature>
<reference evidence="2 3" key="1">
    <citation type="submission" date="2019-03" db="EMBL/GenBank/DDBJ databases">
        <title>Genomic Encyclopedia of Type Strains, Phase IV (KMG-IV): sequencing the most valuable type-strain genomes for metagenomic binning, comparative biology and taxonomic classification.</title>
        <authorList>
            <person name="Goeker M."/>
        </authorList>
    </citation>
    <scope>NUCLEOTIDE SEQUENCE [LARGE SCALE GENOMIC DNA]</scope>
    <source>
        <strain evidence="2 3">DSM 24179</strain>
    </source>
</reference>
<accession>A0A4R2GJ26</accession>
<dbReference type="RefSeq" id="WP_132433307.1">
    <property type="nucleotide sequence ID" value="NZ_SLWK01000004.1"/>
</dbReference>
<evidence type="ECO:0000256" key="1">
    <source>
        <dbReference type="SAM" id="MobiDB-lite"/>
    </source>
</evidence>
<sequence>MKTKKLPTRNSGGMFQDEESLKRPGVKLGKQKRSKKPSIYDEVDEFDDYNLDDDLEDDFYNDPMDDEDEDLY</sequence>
<feature type="region of interest" description="Disordered" evidence="1">
    <location>
        <begin position="1"/>
        <end position="72"/>
    </location>
</feature>
<dbReference type="Proteomes" id="UP000295221">
    <property type="component" value="Unassembled WGS sequence"/>
</dbReference>
<organism evidence="2 3">
    <name type="scientific">Natronoflexus pectinivorans</name>
    <dbReference type="NCBI Taxonomy" id="682526"/>
    <lineage>
        <taxon>Bacteria</taxon>
        <taxon>Pseudomonadati</taxon>
        <taxon>Bacteroidota</taxon>
        <taxon>Bacteroidia</taxon>
        <taxon>Marinilabiliales</taxon>
        <taxon>Marinilabiliaceae</taxon>
        <taxon>Natronoflexus</taxon>
    </lineage>
</organism>
<gene>
    <name evidence="2" type="ORF">EV194_10423</name>
</gene>
<dbReference type="EMBL" id="SLWK01000004">
    <property type="protein sequence ID" value="TCO08712.1"/>
    <property type="molecule type" value="Genomic_DNA"/>
</dbReference>
<dbReference type="OrthoDB" id="1123454at2"/>
<evidence type="ECO:0000313" key="2">
    <source>
        <dbReference type="EMBL" id="TCO08712.1"/>
    </source>
</evidence>
<dbReference type="AlphaFoldDB" id="A0A4R2GJ26"/>